<comment type="caution">
    <text evidence="1">The sequence shown here is derived from an EMBL/GenBank/DDBJ whole genome shotgun (WGS) entry which is preliminary data.</text>
</comment>
<gene>
    <name evidence="1" type="ORF">IC229_15315</name>
</gene>
<keyword evidence="2" id="KW-1185">Reference proteome</keyword>
<name>A0A926Y1S4_9BACT</name>
<evidence type="ECO:0000313" key="1">
    <source>
        <dbReference type="EMBL" id="MBD2702018.1"/>
    </source>
</evidence>
<dbReference type="Proteomes" id="UP000598820">
    <property type="component" value="Unassembled WGS sequence"/>
</dbReference>
<proteinExistence type="predicted"/>
<dbReference type="AlphaFoldDB" id="A0A926Y1S4"/>
<protein>
    <submittedName>
        <fullName evidence="1">YdeI/OmpD-associated family protein</fullName>
    </submittedName>
</protein>
<accession>A0A926Y1S4</accession>
<reference evidence="1" key="1">
    <citation type="submission" date="2020-09" db="EMBL/GenBank/DDBJ databases">
        <authorList>
            <person name="Kim M.K."/>
        </authorList>
    </citation>
    <scope>NUCLEOTIDE SEQUENCE</scope>
    <source>
        <strain evidence="1">BT702</strain>
    </source>
</reference>
<dbReference type="RefSeq" id="WP_190887876.1">
    <property type="nucleotide sequence ID" value="NZ_JACWZY010000012.1"/>
</dbReference>
<organism evidence="1 2">
    <name type="scientific">Spirosoma profusum</name>
    <dbReference type="NCBI Taxonomy" id="2771354"/>
    <lineage>
        <taxon>Bacteria</taxon>
        <taxon>Pseudomonadati</taxon>
        <taxon>Bacteroidota</taxon>
        <taxon>Cytophagia</taxon>
        <taxon>Cytophagales</taxon>
        <taxon>Cytophagaceae</taxon>
        <taxon>Spirosoma</taxon>
    </lineage>
</organism>
<sequence length="184" mass="21454">MNVIFFKDQTEFRAWLAENHDKATEVLVGYYKVSSGKTCMNWSQSVDQALCFGWIDGVRRTIDDESYCNRFTPRKPKSNWSAVNIQKVAELTQQGLMQPAGIAAFEKREESKSRIYAYEQVEAGLSDEYEKIFKANETAWSFFQKQAPWYRKQASNWVMTAKQEATRLSRLERLISVSEEGKRY</sequence>
<dbReference type="EMBL" id="JACWZY010000012">
    <property type="protein sequence ID" value="MBD2702018.1"/>
    <property type="molecule type" value="Genomic_DNA"/>
</dbReference>
<evidence type="ECO:0000313" key="2">
    <source>
        <dbReference type="Proteomes" id="UP000598820"/>
    </source>
</evidence>
<dbReference type="Pfam" id="PF13376">
    <property type="entry name" value="OmdA"/>
    <property type="match status" value="1"/>
</dbReference>